<feature type="signal peptide" evidence="1">
    <location>
        <begin position="1"/>
        <end position="20"/>
    </location>
</feature>
<evidence type="ECO:0008006" key="4">
    <source>
        <dbReference type="Google" id="ProtNLM"/>
    </source>
</evidence>
<dbReference type="RefSeq" id="WP_100336683.1">
    <property type="nucleotide sequence ID" value="NZ_PGFA01000001.1"/>
</dbReference>
<reference evidence="2 3" key="1">
    <citation type="submission" date="2017-11" db="EMBL/GenBank/DDBJ databases">
        <title>Genomic Encyclopedia of Archaeal and Bacterial Type Strains, Phase II (KMG-II): From Individual Species to Whole Genera.</title>
        <authorList>
            <person name="Goeker M."/>
        </authorList>
    </citation>
    <scope>NUCLEOTIDE SEQUENCE [LARGE SCALE GENOMIC DNA]</scope>
    <source>
        <strain evidence="2 3">DSM 11115</strain>
    </source>
</reference>
<evidence type="ECO:0000313" key="3">
    <source>
        <dbReference type="Proteomes" id="UP000228535"/>
    </source>
</evidence>
<proteinExistence type="predicted"/>
<dbReference type="Proteomes" id="UP000228535">
    <property type="component" value="Unassembled WGS sequence"/>
</dbReference>
<dbReference type="EMBL" id="PGFA01000001">
    <property type="protein sequence ID" value="PJJ61064.1"/>
    <property type="molecule type" value="Genomic_DNA"/>
</dbReference>
<gene>
    <name evidence="2" type="ORF">CLV45_2502</name>
</gene>
<name>A0A2M9BSY7_9BACT</name>
<keyword evidence="3" id="KW-1185">Reference proteome</keyword>
<evidence type="ECO:0000256" key="1">
    <source>
        <dbReference type="SAM" id="SignalP"/>
    </source>
</evidence>
<organism evidence="2 3">
    <name type="scientific">Hymenobacter chitinivorans DSM 11115</name>
    <dbReference type="NCBI Taxonomy" id="1121954"/>
    <lineage>
        <taxon>Bacteria</taxon>
        <taxon>Pseudomonadati</taxon>
        <taxon>Bacteroidota</taxon>
        <taxon>Cytophagia</taxon>
        <taxon>Cytophagales</taxon>
        <taxon>Hymenobacteraceae</taxon>
        <taxon>Hymenobacter</taxon>
    </lineage>
</organism>
<dbReference type="AlphaFoldDB" id="A0A2M9BSY7"/>
<dbReference type="OrthoDB" id="892730at2"/>
<protein>
    <recommendedName>
        <fullName evidence="4">LemA protein</fullName>
    </recommendedName>
</protein>
<comment type="caution">
    <text evidence="2">The sequence shown here is derived from an EMBL/GenBank/DDBJ whole genome shotgun (WGS) entry which is preliminary data.</text>
</comment>
<keyword evidence="1" id="KW-0732">Signal</keyword>
<accession>A0A2M9BSY7</accession>
<sequence length="197" mass="21643">MKLFLPLALLVLLSNLNSCKTDRSPKTVDPTSPAAAKAQLDVLRDSVDARWSRMTASDDAKMQATGQVLQALEKQPGADKAQLKALARANGKLKSRRYDQQSMSVSEQIDAYDSAQDSVLRAVYNFAQPAAGQPDATVQQLTTDIQTADGQVVGYRVNYDRAAKQFNNYLQLHQEALGKLGGKYSKLQPLPLFELKE</sequence>
<feature type="chain" id="PRO_5014948490" description="LemA protein" evidence="1">
    <location>
        <begin position="21"/>
        <end position="197"/>
    </location>
</feature>
<evidence type="ECO:0000313" key="2">
    <source>
        <dbReference type="EMBL" id="PJJ61064.1"/>
    </source>
</evidence>